<dbReference type="RefSeq" id="WP_209238444.1">
    <property type="nucleotide sequence ID" value="NZ_JADKMA010000020.1"/>
</dbReference>
<accession>A0ABS3X7J6</accession>
<dbReference type="Proteomes" id="UP001519064">
    <property type="component" value="Unassembled WGS sequence"/>
</dbReference>
<feature type="region of interest" description="Disordered" evidence="1">
    <location>
        <begin position="21"/>
        <end position="67"/>
    </location>
</feature>
<reference evidence="2 3" key="1">
    <citation type="submission" date="2020-11" db="EMBL/GenBank/DDBJ databases">
        <title>Streptomyces spirodelae sp. nov., isolated from duckweed.</title>
        <authorList>
            <person name="Saimee Y."/>
            <person name="Duangmal K."/>
        </authorList>
    </citation>
    <scope>NUCLEOTIDE SEQUENCE [LARGE SCALE GENOMIC DNA]</scope>
    <source>
        <strain evidence="2 3">S16-07</strain>
    </source>
</reference>
<evidence type="ECO:0000313" key="2">
    <source>
        <dbReference type="EMBL" id="MBO8191354.1"/>
    </source>
</evidence>
<dbReference type="EMBL" id="JADKMA010000020">
    <property type="protein sequence ID" value="MBO8191354.1"/>
    <property type="molecule type" value="Genomic_DNA"/>
</dbReference>
<name>A0ABS3X7J6_9ACTN</name>
<organism evidence="2 3">
    <name type="scientific">Streptomyces oryzae</name>
    <dbReference type="NCBI Taxonomy" id="1434886"/>
    <lineage>
        <taxon>Bacteria</taxon>
        <taxon>Bacillati</taxon>
        <taxon>Actinomycetota</taxon>
        <taxon>Actinomycetes</taxon>
        <taxon>Kitasatosporales</taxon>
        <taxon>Streptomycetaceae</taxon>
        <taxon>Streptomyces</taxon>
    </lineage>
</organism>
<gene>
    <name evidence="2" type="ORF">ITI46_06555</name>
</gene>
<sequence>MPVLAVAAAIALLLIAIGGHGGGDGHAASREQRGKPKAPAAPRGEVETPLLRITFPTGKPPQPGSAR</sequence>
<proteinExistence type="predicted"/>
<keyword evidence="3" id="KW-1185">Reference proteome</keyword>
<evidence type="ECO:0000313" key="3">
    <source>
        <dbReference type="Proteomes" id="UP001519064"/>
    </source>
</evidence>
<protein>
    <submittedName>
        <fullName evidence="2">Uncharacterized protein</fullName>
    </submittedName>
</protein>
<feature type="compositionally biased region" description="Pro residues" evidence="1">
    <location>
        <begin position="58"/>
        <end position="67"/>
    </location>
</feature>
<comment type="caution">
    <text evidence="2">The sequence shown here is derived from an EMBL/GenBank/DDBJ whole genome shotgun (WGS) entry which is preliminary data.</text>
</comment>
<evidence type="ECO:0000256" key="1">
    <source>
        <dbReference type="SAM" id="MobiDB-lite"/>
    </source>
</evidence>